<dbReference type="AlphaFoldDB" id="G9WIY3"/>
<dbReference type="GO" id="GO:0004521">
    <property type="term" value="F:RNA endonuclease activity"/>
    <property type="evidence" value="ECO:0007669"/>
    <property type="project" value="TreeGrafter"/>
</dbReference>
<keyword evidence="2" id="KW-1277">Toxin-antitoxin system</keyword>
<organism evidence="3 4">
    <name type="scientific">Oenococcus kitaharae DSM 17330</name>
    <dbReference type="NCBI Taxonomy" id="1045004"/>
    <lineage>
        <taxon>Bacteria</taxon>
        <taxon>Bacillati</taxon>
        <taxon>Bacillota</taxon>
        <taxon>Bacilli</taxon>
        <taxon>Lactobacillales</taxon>
        <taxon>Lactobacillaceae</taxon>
        <taxon>Oenococcus</taxon>
    </lineage>
</organism>
<dbReference type="RefSeq" id="WP_007744701.1">
    <property type="nucleotide sequence ID" value="NZ_CM001398.1"/>
</dbReference>
<dbReference type="PANTHER" id="PTHR33988:SF3">
    <property type="entry name" value="ENDORIBONUCLEASE TOXIN CHPB-RELATED"/>
    <property type="match status" value="1"/>
</dbReference>
<evidence type="ECO:0000256" key="2">
    <source>
        <dbReference type="ARBA" id="ARBA00022649"/>
    </source>
</evidence>
<evidence type="ECO:0000256" key="1">
    <source>
        <dbReference type="ARBA" id="ARBA00007521"/>
    </source>
</evidence>
<dbReference type="SUPFAM" id="SSF50118">
    <property type="entry name" value="Cell growth inhibitor/plasmid maintenance toxic component"/>
    <property type="match status" value="1"/>
</dbReference>
<proteinExistence type="inferred from homology"/>
<dbReference type="PANTHER" id="PTHR33988">
    <property type="entry name" value="ENDORIBONUCLEASE MAZF-RELATED"/>
    <property type="match status" value="1"/>
</dbReference>
<sequence length="118" mass="13385">MTPSSQINYIPDQQDIIYIDFNPSVGEEIRKRRPALVLSSQNYSRVTDLAVVCPITSSEDNRLKDFFIPVSGASTVHGYINPLQFHTFDYKKRHAQKVGLLPTSSFIEAKQTILDLLE</sequence>
<name>G9WIY3_9LACO</name>
<dbReference type="Pfam" id="PF02452">
    <property type="entry name" value="PemK_toxin"/>
    <property type="match status" value="1"/>
</dbReference>
<gene>
    <name evidence="3" type="ORF">OKIT_0308</name>
</gene>
<dbReference type="EMBL" id="AFVZ01000001">
    <property type="protein sequence ID" value="EHN58432.1"/>
    <property type="molecule type" value="Genomic_DNA"/>
</dbReference>
<reference evidence="3 4" key="1">
    <citation type="journal article" date="2012" name="PLoS ONE">
        <title>Functional divergence in the genus oenococcus as predicted by genome sequencing of the newly-described species, Oenococcus kitaharae.</title>
        <authorList>
            <person name="Borneman A.R."/>
            <person name="McCarthy J.M."/>
            <person name="Chambers P.J."/>
            <person name="Bartowsky E.J."/>
        </authorList>
    </citation>
    <scope>NUCLEOTIDE SEQUENCE [LARGE SCALE GENOMIC DNA]</scope>
    <source>
        <strain evidence="4">DSM17330</strain>
    </source>
</reference>
<comment type="caution">
    <text evidence="3">The sequence shown here is derived from an EMBL/GenBank/DDBJ whole genome shotgun (WGS) entry which is preliminary data.</text>
</comment>
<dbReference type="STRING" id="336988.NT96_04725"/>
<dbReference type="InterPro" id="IPR011067">
    <property type="entry name" value="Plasmid_toxin/cell-grow_inhib"/>
</dbReference>
<comment type="similarity">
    <text evidence="1">Belongs to the PemK/MazF family.</text>
</comment>
<dbReference type="GO" id="GO:0003677">
    <property type="term" value="F:DNA binding"/>
    <property type="evidence" value="ECO:0007669"/>
    <property type="project" value="InterPro"/>
</dbReference>
<dbReference type="PATRIC" id="fig|1045004.4.peg.309"/>
<dbReference type="Gene3D" id="2.30.30.110">
    <property type="match status" value="1"/>
</dbReference>
<dbReference type="Proteomes" id="UP000004959">
    <property type="component" value="Chromosome"/>
</dbReference>
<evidence type="ECO:0000313" key="3">
    <source>
        <dbReference type="EMBL" id="EHN58432.1"/>
    </source>
</evidence>
<dbReference type="HOGENOM" id="CLU_121823_2_0_9"/>
<protein>
    <submittedName>
        <fullName evidence="3">PemK family toxin</fullName>
    </submittedName>
</protein>
<evidence type="ECO:0000313" key="4">
    <source>
        <dbReference type="Proteomes" id="UP000004959"/>
    </source>
</evidence>
<accession>G9WIY3</accession>
<dbReference type="eggNOG" id="COG2337">
    <property type="taxonomic scope" value="Bacteria"/>
</dbReference>
<keyword evidence="4" id="KW-1185">Reference proteome</keyword>
<dbReference type="GO" id="GO:0006402">
    <property type="term" value="P:mRNA catabolic process"/>
    <property type="evidence" value="ECO:0007669"/>
    <property type="project" value="TreeGrafter"/>
</dbReference>
<dbReference type="InterPro" id="IPR003477">
    <property type="entry name" value="PemK-like"/>
</dbReference>
<dbReference type="GO" id="GO:0016075">
    <property type="term" value="P:rRNA catabolic process"/>
    <property type="evidence" value="ECO:0007669"/>
    <property type="project" value="TreeGrafter"/>
</dbReference>